<keyword evidence="2" id="KW-1185">Reference proteome</keyword>
<evidence type="ECO:0008006" key="3">
    <source>
        <dbReference type="Google" id="ProtNLM"/>
    </source>
</evidence>
<dbReference type="InterPro" id="IPR009241">
    <property type="entry name" value="HigB-like"/>
</dbReference>
<organism evidence="1 2">
    <name type="scientific">Streptomyces turgidiscabies</name>
    <dbReference type="NCBI Taxonomy" id="85558"/>
    <lineage>
        <taxon>Bacteria</taxon>
        <taxon>Bacillati</taxon>
        <taxon>Actinomycetota</taxon>
        <taxon>Actinomycetes</taxon>
        <taxon>Kitasatosporales</taxon>
        <taxon>Streptomycetaceae</taxon>
        <taxon>Streptomyces</taxon>
    </lineage>
</organism>
<sequence length="136" mass="14992">MNAKPAKGFESGRAAGVYLASEVDHWLNDLEKADPASYVLVNQAIWILACHGPAEGRPLVDRIKGSSLHNLEGLRPGSAGRSEVRVLFMFDPWRSAILLAAGDKAGNWNAWYDEAIPLAELRYADYVADRKRELGQ</sequence>
<accession>A0ABU0RGB4</accession>
<proteinExistence type="predicted"/>
<evidence type="ECO:0000313" key="1">
    <source>
        <dbReference type="EMBL" id="MDQ0931036.1"/>
    </source>
</evidence>
<reference evidence="1 2" key="1">
    <citation type="submission" date="2023-07" db="EMBL/GenBank/DDBJ databases">
        <title>Comparative genomics of wheat-associated soil bacteria to identify genetic determinants of phenazine resistance.</title>
        <authorList>
            <person name="Mouncey N."/>
        </authorList>
    </citation>
    <scope>NUCLEOTIDE SEQUENCE [LARGE SCALE GENOMIC DNA]</scope>
    <source>
        <strain evidence="1 2">W2I16</strain>
    </source>
</reference>
<name>A0ABU0RGB4_9ACTN</name>
<dbReference type="RefSeq" id="WP_373431113.1">
    <property type="nucleotide sequence ID" value="NZ_JAUSZS010000002.1"/>
</dbReference>
<comment type="caution">
    <text evidence="1">The sequence shown here is derived from an EMBL/GenBank/DDBJ whole genome shotgun (WGS) entry which is preliminary data.</text>
</comment>
<dbReference type="Pfam" id="PF05973">
    <property type="entry name" value="Gp49"/>
    <property type="match status" value="1"/>
</dbReference>
<evidence type="ECO:0000313" key="2">
    <source>
        <dbReference type="Proteomes" id="UP001223072"/>
    </source>
</evidence>
<protein>
    <recommendedName>
        <fullName evidence="3">DNA-binding protein</fullName>
    </recommendedName>
</protein>
<dbReference type="Proteomes" id="UP001223072">
    <property type="component" value="Unassembled WGS sequence"/>
</dbReference>
<dbReference type="EMBL" id="JAUSZS010000002">
    <property type="protein sequence ID" value="MDQ0931036.1"/>
    <property type="molecule type" value="Genomic_DNA"/>
</dbReference>
<gene>
    <name evidence="1" type="ORF">QFZ49_000943</name>
</gene>